<protein>
    <recommendedName>
        <fullName evidence="3">DUF2019 domain-containing protein</fullName>
    </recommendedName>
</protein>
<comment type="caution">
    <text evidence="1">The sequence shown here is derived from an EMBL/GenBank/DDBJ whole genome shotgun (WGS) entry which is preliminary data.</text>
</comment>
<organism evidence="1 2">
    <name type="scientific">Pseudomonas azotoformans</name>
    <dbReference type="NCBI Taxonomy" id="47878"/>
    <lineage>
        <taxon>Bacteria</taxon>
        <taxon>Pseudomonadati</taxon>
        <taxon>Pseudomonadota</taxon>
        <taxon>Gammaproteobacteria</taxon>
        <taxon>Pseudomonadales</taxon>
        <taxon>Pseudomonadaceae</taxon>
        <taxon>Pseudomonas</taxon>
    </lineage>
</organism>
<sequence length="115" mass="13484">MRVINELLLRRALEQLTQVYEGIAMICENTLAGEFDIKLLSATRQREIEKRFPDLLRRLKRSSRHRVTQLLIKAMWEAQQDNLVFRVKGLAALLDRLVDEEAAMDIVKYCALRSR</sequence>
<reference evidence="1 2" key="1">
    <citation type="submission" date="2017-03" db="EMBL/GenBank/DDBJ databases">
        <title>Pseudomonas azotoformans: Salt tolerant bacteria having multiple plant growth promoting attributes.</title>
        <authorList>
            <person name="Srivastava A.K."/>
            <person name="Sharma A."/>
            <person name="Srivastava A.K."/>
            <person name="Jamali H."/>
            <person name="Yadav J."/>
            <person name="Srivastava R."/>
            <person name="Kashyap P.L."/>
            <person name="Chakdar H."/>
            <person name="Saxena A.K."/>
        </authorList>
    </citation>
    <scope>NUCLEOTIDE SEQUENCE [LARGE SCALE GENOMIC DNA]</scope>
    <source>
        <strain evidence="1 2">SC 14</strain>
    </source>
</reference>
<proteinExistence type="predicted"/>
<dbReference type="EMBL" id="MZZJ01000020">
    <property type="protein sequence ID" value="RXE46259.1"/>
    <property type="molecule type" value="Genomic_DNA"/>
</dbReference>
<dbReference type="AlphaFoldDB" id="A0A4Q0HGR2"/>
<evidence type="ECO:0008006" key="3">
    <source>
        <dbReference type="Google" id="ProtNLM"/>
    </source>
</evidence>
<dbReference type="Proteomes" id="UP000290481">
    <property type="component" value="Unassembled WGS sequence"/>
</dbReference>
<dbReference type="RefSeq" id="WP_034136208.1">
    <property type="nucleotide sequence ID" value="NZ_MZZJ01000020.1"/>
</dbReference>
<accession>A0A4Q0HGR2</accession>
<evidence type="ECO:0000313" key="2">
    <source>
        <dbReference type="Proteomes" id="UP000290481"/>
    </source>
</evidence>
<gene>
    <name evidence="1" type="ORF">B4O85_28970</name>
</gene>
<evidence type="ECO:0000313" key="1">
    <source>
        <dbReference type="EMBL" id="RXE46259.1"/>
    </source>
</evidence>
<name>A0A4Q0HGR2_PSEAZ</name>